<evidence type="ECO:0000313" key="1">
    <source>
        <dbReference type="EMBL" id="KAL2748678.1"/>
    </source>
</evidence>
<proteinExistence type="predicted"/>
<keyword evidence="2" id="KW-1185">Reference proteome</keyword>
<comment type="caution">
    <text evidence="1">The sequence shown here is derived from an EMBL/GenBank/DDBJ whole genome shotgun (WGS) entry which is preliminary data.</text>
</comment>
<dbReference type="EMBL" id="JAYRBN010000031">
    <property type="protein sequence ID" value="KAL2748678.1"/>
    <property type="molecule type" value="Genomic_DNA"/>
</dbReference>
<accession>A0ABD2CU62</accession>
<name>A0ABD2CU62_VESMC</name>
<protein>
    <submittedName>
        <fullName evidence="1">Uncharacterized protein</fullName>
    </submittedName>
</protein>
<dbReference type="AlphaFoldDB" id="A0ABD2CU62"/>
<reference evidence="1 2" key="1">
    <citation type="journal article" date="2024" name="Ann. Entomol. Soc. Am.">
        <title>Genomic analyses of the southern and eastern yellowjacket wasps (Hymenoptera: Vespidae) reveal evolutionary signatures of social life.</title>
        <authorList>
            <person name="Catto M.A."/>
            <person name="Caine P.B."/>
            <person name="Orr S.E."/>
            <person name="Hunt B.G."/>
            <person name="Goodisman M.A.D."/>
        </authorList>
    </citation>
    <scope>NUCLEOTIDE SEQUENCE [LARGE SCALE GENOMIC DNA]</scope>
    <source>
        <strain evidence="1">232</strain>
        <tissue evidence="1">Head and thorax</tissue>
    </source>
</reference>
<organism evidence="1 2">
    <name type="scientific">Vespula maculifrons</name>
    <name type="common">Eastern yellow jacket</name>
    <name type="synonym">Wasp</name>
    <dbReference type="NCBI Taxonomy" id="7453"/>
    <lineage>
        <taxon>Eukaryota</taxon>
        <taxon>Metazoa</taxon>
        <taxon>Ecdysozoa</taxon>
        <taxon>Arthropoda</taxon>
        <taxon>Hexapoda</taxon>
        <taxon>Insecta</taxon>
        <taxon>Pterygota</taxon>
        <taxon>Neoptera</taxon>
        <taxon>Endopterygota</taxon>
        <taxon>Hymenoptera</taxon>
        <taxon>Apocrita</taxon>
        <taxon>Aculeata</taxon>
        <taxon>Vespoidea</taxon>
        <taxon>Vespidae</taxon>
        <taxon>Vespinae</taxon>
        <taxon>Vespula</taxon>
    </lineage>
</organism>
<sequence>MRHAVFCREHSTISHSHHAALVHGDSWEEENEQIRPTKEQQKSITLKGDDNQYENNVGEKIGTKIQIQTITNNDGNINTKKIAANISTILFNDGYPDLLNVLRILVAKGEDHYCATMDIQHINQFEHSGRENLTMFIKPGKGMYQLVLLLAVGRCTN</sequence>
<evidence type="ECO:0000313" key="2">
    <source>
        <dbReference type="Proteomes" id="UP001607303"/>
    </source>
</evidence>
<dbReference type="Proteomes" id="UP001607303">
    <property type="component" value="Unassembled WGS sequence"/>
</dbReference>
<gene>
    <name evidence="1" type="ORF">V1477_003321</name>
</gene>